<evidence type="ECO:0000256" key="2">
    <source>
        <dbReference type="ARBA" id="ARBA00006375"/>
    </source>
</evidence>
<evidence type="ECO:0000256" key="9">
    <source>
        <dbReference type="ARBA" id="ARBA00023136"/>
    </source>
</evidence>
<dbReference type="InterPro" id="IPR023395">
    <property type="entry name" value="MCP_dom_sf"/>
</dbReference>
<evidence type="ECO:0000256" key="11">
    <source>
        <dbReference type="RuleBase" id="RU000488"/>
    </source>
</evidence>
<dbReference type="OrthoDB" id="276989at2759"/>
<evidence type="ECO:0000256" key="13">
    <source>
        <dbReference type="SAM" id="Phobius"/>
    </source>
</evidence>
<evidence type="ECO:0000313" key="15">
    <source>
        <dbReference type="Proteomes" id="UP000095751"/>
    </source>
</evidence>
<dbReference type="InterPro" id="IPR002067">
    <property type="entry name" value="MCP"/>
</dbReference>
<comment type="subcellular location">
    <subcellularLocation>
        <location evidence="1">Mitochondrion inner membrane</location>
        <topology evidence="1">Multi-pass membrane protein</topology>
    </subcellularLocation>
</comment>
<keyword evidence="3 11" id="KW-0813">Transport</keyword>
<evidence type="ECO:0000256" key="6">
    <source>
        <dbReference type="ARBA" id="ARBA00022792"/>
    </source>
</evidence>
<accession>A0A1E7ET07</accession>
<dbReference type="EMBL" id="KV784378">
    <property type="protein sequence ID" value="OEU08976.1"/>
    <property type="molecule type" value="Genomic_DNA"/>
</dbReference>
<dbReference type="PANTHER" id="PTHR45667">
    <property type="entry name" value="S-ADENOSYLMETHIONINE MITOCHONDRIAL CARRIER PROTEIN"/>
    <property type="match status" value="1"/>
</dbReference>
<dbReference type="GO" id="GO:0005743">
    <property type="term" value="C:mitochondrial inner membrane"/>
    <property type="evidence" value="ECO:0007669"/>
    <property type="project" value="UniProtKB-SubCell"/>
</dbReference>
<keyword evidence="9 10" id="KW-0472">Membrane</keyword>
<evidence type="ECO:0000256" key="10">
    <source>
        <dbReference type="PROSITE-ProRule" id="PRU00282"/>
    </source>
</evidence>
<dbReference type="Pfam" id="PF00153">
    <property type="entry name" value="Mito_carr"/>
    <property type="match status" value="3"/>
</dbReference>
<keyword evidence="6" id="KW-0999">Mitochondrion inner membrane</keyword>
<evidence type="ECO:0000256" key="3">
    <source>
        <dbReference type="ARBA" id="ARBA00022448"/>
    </source>
</evidence>
<feature type="repeat" description="Solcar" evidence="10">
    <location>
        <begin position="116"/>
        <end position="207"/>
    </location>
</feature>
<evidence type="ECO:0000256" key="8">
    <source>
        <dbReference type="ARBA" id="ARBA00023128"/>
    </source>
</evidence>
<keyword evidence="7 13" id="KW-1133">Transmembrane helix</keyword>
<keyword evidence="5" id="KW-0677">Repeat</keyword>
<name>A0A1E7ET07_9STRA</name>
<dbReference type="PROSITE" id="PS50920">
    <property type="entry name" value="SOLCAR"/>
    <property type="match status" value="3"/>
</dbReference>
<evidence type="ECO:0000256" key="12">
    <source>
        <dbReference type="SAM" id="MobiDB-lite"/>
    </source>
</evidence>
<dbReference type="Gene3D" id="1.50.40.10">
    <property type="entry name" value="Mitochondrial carrier domain"/>
    <property type="match status" value="2"/>
</dbReference>
<dbReference type="Proteomes" id="UP000095751">
    <property type="component" value="Unassembled WGS sequence"/>
</dbReference>
<protein>
    <submittedName>
        <fullName evidence="14">Mitochondrial carrier protein PET8</fullName>
    </submittedName>
</protein>
<keyword evidence="15" id="KW-1185">Reference proteome</keyword>
<dbReference type="AlphaFoldDB" id="A0A1E7ET07"/>
<evidence type="ECO:0000256" key="4">
    <source>
        <dbReference type="ARBA" id="ARBA00022692"/>
    </source>
</evidence>
<dbReference type="FunFam" id="1.50.40.10:FF:000018">
    <property type="entry name" value="S-adenosylmethionine mitochondrial carrier protein-like"/>
    <property type="match status" value="1"/>
</dbReference>
<dbReference type="InParanoid" id="A0A1E7ET07"/>
<proteinExistence type="inferred from homology"/>
<feature type="transmembrane region" description="Helical" evidence="13">
    <location>
        <begin position="73"/>
        <end position="93"/>
    </location>
</feature>
<sequence length="314" mass="33357">MGSSNNNDGGGKNVPVPVPVTNTSTSTSPSFPTALIAGGLAGTSVDVALFPIDTLKTRMQSPQGFIKAGGFRGIYNGLGAAAIGSAPGAALFFSSYETFKPIIQKWQQNSDIISDNPALSHMIAASIGESVACLVRVPTEVIKAKMQTNTTNASSLSKTFKLVLSEKSTIPGLQFTGGLYRGYGMTLMREIPFAMIQFPIYEALKKHWTNEYRQGVPVNPVQAASCGSFGGAIAAAITTPLDVIKTRLMLGADKDGKLYDKGAIDVVKRTYAEQRSLGVFFSGVQPRVMWISIGGFVFFGAYEGFKTTLSPILD</sequence>
<feature type="repeat" description="Solcar" evidence="10">
    <location>
        <begin position="29"/>
        <end position="102"/>
    </location>
</feature>
<evidence type="ECO:0000256" key="1">
    <source>
        <dbReference type="ARBA" id="ARBA00004448"/>
    </source>
</evidence>
<dbReference type="PRINTS" id="PR00926">
    <property type="entry name" value="MITOCARRIER"/>
</dbReference>
<evidence type="ECO:0000256" key="5">
    <source>
        <dbReference type="ARBA" id="ARBA00022737"/>
    </source>
</evidence>
<keyword evidence="4 10" id="KW-0812">Transmembrane</keyword>
<dbReference type="GO" id="GO:0055085">
    <property type="term" value="P:transmembrane transport"/>
    <property type="evidence" value="ECO:0007669"/>
    <property type="project" value="InterPro"/>
</dbReference>
<feature type="region of interest" description="Disordered" evidence="12">
    <location>
        <begin position="1"/>
        <end position="25"/>
    </location>
</feature>
<dbReference type="KEGG" id="fcy:FRACYDRAFT_212621"/>
<feature type="repeat" description="Solcar" evidence="10">
    <location>
        <begin position="218"/>
        <end position="308"/>
    </location>
</feature>
<keyword evidence="8" id="KW-0496">Mitochondrion</keyword>
<evidence type="ECO:0000256" key="7">
    <source>
        <dbReference type="ARBA" id="ARBA00022989"/>
    </source>
</evidence>
<dbReference type="InterPro" id="IPR018108">
    <property type="entry name" value="MCP_transmembrane"/>
</dbReference>
<dbReference type="SUPFAM" id="SSF103506">
    <property type="entry name" value="Mitochondrial carrier"/>
    <property type="match status" value="1"/>
</dbReference>
<evidence type="ECO:0000313" key="14">
    <source>
        <dbReference type="EMBL" id="OEU08976.1"/>
    </source>
</evidence>
<organism evidence="14 15">
    <name type="scientific">Fragilariopsis cylindrus CCMP1102</name>
    <dbReference type="NCBI Taxonomy" id="635003"/>
    <lineage>
        <taxon>Eukaryota</taxon>
        <taxon>Sar</taxon>
        <taxon>Stramenopiles</taxon>
        <taxon>Ochrophyta</taxon>
        <taxon>Bacillariophyta</taxon>
        <taxon>Bacillariophyceae</taxon>
        <taxon>Bacillariophycidae</taxon>
        <taxon>Bacillariales</taxon>
        <taxon>Bacillariaceae</taxon>
        <taxon>Fragilariopsis</taxon>
    </lineage>
</organism>
<reference evidence="14 15" key="1">
    <citation type="submission" date="2016-09" db="EMBL/GenBank/DDBJ databases">
        <title>Extensive genetic diversity and differential bi-allelic expression allows diatom success in the polar Southern Ocean.</title>
        <authorList>
            <consortium name="DOE Joint Genome Institute"/>
            <person name="Mock T."/>
            <person name="Otillar R.P."/>
            <person name="Strauss J."/>
            <person name="Dupont C."/>
            <person name="Frickenhaus S."/>
            <person name="Maumus F."/>
            <person name="Mcmullan M."/>
            <person name="Sanges R."/>
            <person name="Schmutz J."/>
            <person name="Toseland A."/>
            <person name="Valas R."/>
            <person name="Veluchamy A."/>
            <person name="Ward B.J."/>
            <person name="Allen A."/>
            <person name="Barry K."/>
            <person name="Falciatore A."/>
            <person name="Ferrante M."/>
            <person name="Fortunato A.E."/>
            <person name="Gloeckner G."/>
            <person name="Gruber A."/>
            <person name="Hipkin R."/>
            <person name="Janech M."/>
            <person name="Kroth P."/>
            <person name="Leese F."/>
            <person name="Lindquist E."/>
            <person name="Lyon B.R."/>
            <person name="Martin J."/>
            <person name="Mayer C."/>
            <person name="Parker M."/>
            <person name="Quesneville H."/>
            <person name="Raymond J."/>
            <person name="Uhlig C."/>
            <person name="Valentin K.U."/>
            <person name="Worden A.Z."/>
            <person name="Armbrust E.V."/>
            <person name="Bowler C."/>
            <person name="Green B."/>
            <person name="Moulton V."/>
            <person name="Van Oosterhout C."/>
            <person name="Grigoriev I."/>
        </authorList>
    </citation>
    <scope>NUCLEOTIDE SEQUENCE [LARGE SCALE GENOMIC DNA]</scope>
    <source>
        <strain evidence="14 15">CCMP1102</strain>
    </source>
</reference>
<gene>
    <name evidence="14" type="ORF">FRACYDRAFT_212621</name>
</gene>
<dbReference type="FunCoup" id="A0A1E7ET07">
    <property type="interactions" value="327"/>
</dbReference>
<comment type="similarity">
    <text evidence="2 11">Belongs to the mitochondrial carrier (TC 2.A.29) family.</text>
</comment>
<feature type="transmembrane region" description="Helical" evidence="13">
    <location>
        <begin position="31"/>
        <end position="52"/>
    </location>
</feature>